<proteinExistence type="predicted"/>
<dbReference type="Proteomes" id="UP000186744">
    <property type="component" value="Unassembled WGS sequence"/>
</dbReference>
<evidence type="ECO:0000313" key="3">
    <source>
        <dbReference type="Proteomes" id="UP000186744"/>
    </source>
</evidence>
<evidence type="ECO:0000313" key="2">
    <source>
        <dbReference type="EMBL" id="SIS86626.1"/>
    </source>
</evidence>
<feature type="transmembrane region" description="Helical" evidence="1">
    <location>
        <begin position="143"/>
        <end position="167"/>
    </location>
</feature>
<dbReference type="RefSeq" id="WP_076551722.1">
    <property type="nucleotide sequence ID" value="NZ_FTOL01000002.1"/>
</dbReference>
<feature type="transmembrane region" description="Helical" evidence="1">
    <location>
        <begin position="112"/>
        <end position="131"/>
    </location>
</feature>
<accession>A0A1N7MKF1</accession>
<feature type="transmembrane region" description="Helical" evidence="1">
    <location>
        <begin position="89"/>
        <end position="106"/>
    </location>
</feature>
<keyword evidence="1" id="KW-0812">Transmembrane</keyword>
<dbReference type="OrthoDB" id="1247773at2"/>
<reference evidence="3" key="1">
    <citation type="submission" date="2017-01" db="EMBL/GenBank/DDBJ databases">
        <authorList>
            <person name="Varghese N."/>
            <person name="Submissions S."/>
        </authorList>
    </citation>
    <scope>NUCLEOTIDE SEQUENCE [LARGE SCALE GENOMIC DNA]</scope>
    <source>
        <strain evidence="3">DSM 18017</strain>
    </source>
</reference>
<protein>
    <submittedName>
        <fullName evidence="2">Uncharacterized protein</fullName>
    </submittedName>
</protein>
<keyword evidence="3" id="KW-1185">Reference proteome</keyword>
<evidence type="ECO:0000256" key="1">
    <source>
        <dbReference type="SAM" id="Phobius"/>
    </source>
</evidence>
<organism evidence="2 3">
    <name type="scientific">Chryseobacterium ureilyticum</name>
    <dbReference type="NCBI Taxonomy" id="373668"/>
    <lineage>
        <taxon>Bacteria</taxon>
        <taxon>Pseudomonadati</taxon>
        <taxon>Bacteroidota</taxon>
        <taxon>Flavobacteriia</taxon>
        <taxon>Flavobacteriales</taxon>
        <taxon>Weeksellaceae</taxon>
        <taxon>Chryseobacterium group</taxon>
        <taxon>Chryseobacterium</taxon>
    </lineage>
</organism>
<name>A0A1N7MKF1_9FLAO</name>
<sequence>MITLLQEREIIKFLLTKKLSHGLFLEIKDHFIQQISTLMEEQSLDFYKAFSDVKLSWKDELELVRADLFSFRKVTKIEKEILQRKFRNIIVYSVVFSLLLSVLMYLNLDMFIYSQIIMIGMMSVLVGYNFISRRMKLYNYMQLSFHPLLIKNAIVGILLFSVIYFLYNDIKVAGSAVMKVFFLYAMAVKIQLLYYNVKKTNVLI</sequence>
<keyword evidence="1" id="KW-0472">Membrane</keyword>
<feature type="transmembrane region" description="Helical" evidence="1">
    <location>
        <begin position="173"/>
        <end position="195"/>
    </location>
</feature>
<keyword evidence="1" id="KW-1133">Transmembrane helix</keyword>
<dbReference type="EMBL" id="FTOL01000002">
    <property type="protein sequence ID" value="SIS86626.1"/>
    <property type="molecule type" value="Genomic_DNA"/>
</dbReference>
<gene>
    <name evidence="2" type="ORF">SAMN05421786_102680</name>
</gene>
<dbReference type="STRING" id="373668.SAMN05421786_102680"/>
<dbReference type="AlphaFoldDB" id="A0A1N7MKF1"/>